<dbReference type="InterPro" id="IPR018484">
    <property type="entry name" value="FGGY_N"/>
</dbReference>
<dbReference type="Pfam" id="PF02782">
    <property type="entry name" value="FGGY_C"/>
    <property type="match status" value="1"/>
</dbReference>
<evidence type="ECO:0000259" key="6">
    <source>
        <dbReference type="Pfam" id="PF02782"/>
    </source>
</evidence>
<protein>
    <submittedName>
        <fullName evidence="7">FGGY family carbohydrate kinase</fullName>
    </submittedName>
</protein>
<sequence length="522" mass="55040">MEQYIVGIDAGGTFVKAGLFDANGHELAASKERSPHSTSSGGRREQDPDALFGAVCSAAQALLRSSGIGPRDIAAISVTGYGSGLWLVDEHGAALGNGILSTDVRTELEPASALDEVTAARVAHMVSQRGWSGQTAALLRWFDEHEPSMLPRVHRVLACKDYIRSRLCGDMSTDHTDAGLTGLCDIERSSWSEDALDLLGLSQWRAVLPSIGPGAEKVGVVTAVAAELTGFAVGTPVVRGVVDVAACAVASRVLDRSHMSVVAGTFGIDQTLHRRPRTSRPPLLQCRYVTGEMYLASEGGITSASNLEWCCRSLFGGPADDARNRGGDLYRMCDEAVTRAYARDRLGDMMFFPYLFGGPGGAPAGLLGAVAEDGFDEAALAVYEGIAYAHRADIESLLGGEDAARPGVVRMSGGASLSPIWPQIFADVLGLRVDVADRGEIGVRGAAITAAMGIGMFPEFASAASAFTPTLRSYEPDPQQVAVMAVRYARHRATTTALAAVWSRADSVDDRYCARSVVAADA</sequence>
<evidence type="ECO:0000256" key="3">
    <source>
        <dbReference type="ARBA" id="ARBA00022777"/>
    </source>
</evidence>
<evidence type="ECO:0000256" key="4">
    <source>
        <dbReference type="SAM" id="MobiDB-lite"/>
    </source>
</evidence>
<dbReference type="InterPro" id="IPR050406">
    <property type="entry name" value="FGGY_Carb_Kinase"/>
</dbReference>
<dbReference type="Proteomes" id="UP001185899">
    <property type="component" value="Unassembled WGS sequence"/>
</dbReference>
<feature type="domain" description="Carbohydrate kinase FGGY C-terminal" evidence="6">
    <location>
        <begin position="262"/>
        <end position="453"/>
    </location>
</feature>
<organism evidence="7 8">
    <name type="scientific">Rhodococcus cercidiphylli</name>
    <dbReference type="NCBI Taxonomy" id="489916"/>
    <lineage>
        <taxon>Bacteria</taxon>
        <taxon>Bacillati</taxon>
        <taxon>Actinomycetota</taxon>
        <taxon>Actinomycetes</taxon>
        <taxon>Mycobacteriales</taxon>
        <taxon>Nocardiaceae</taxon>
        <taxon>Rhodococcus</taxon>
    </lineage>
</organism>
<dbReference type="PANTHER" id="PTHR43095">
    <property type="entry name" value="SUGAR KINASE"/>
    <property type="match status" value="1"/>
</dbReference>
<gene>
    <name evidence="7" type="ORF">R3P95_09660</name>
</gene>
<dbReference type="InterPro" id="IPR043129">
    <property type="entry name" value="ATPase_NBD"/>
</dbReference>
<accession>A0ABU4AX55</accession>
<reference evidence="7 8" key="1">
    <citation type="submission" date="2023-10" db="EMBL/GenBank/DDBJ databases">
        <title>Development of a sustainable strategy for remediation of hydrocarbon-contaminated territories based on the waste exchange concept.</title>
        <authorList>
            <person name="Krivoruchko A."/>
        </authorList>
    </citation>
    <scope>NUCLEOTIDE SEQUENCE [LARGE SCALE GENOMIC DNA]</scope>
    <source>
        <strain evidence="7 8">IEGM 1322</strain>
    </source>
</reference>
<keyword evidence="3 7" id="KW-0418">Kinase</keyword>
<comment type="similarity">
    <text evidence="1">Belongs to the FGGY kinase family.</text>
</comment>
<feature type="domain" description="Carbohydrate kinase FGGY N-terminal" evidence="5">
    <location>
        <begin position="4"/>
        <end position="249"/>
    </location>
</feature>
<dbReference type="Pfam" id="PF00370">
    <property type="entry name" value="FGGY_N"/>
    <property type="match status" value="1"/>
</dbReference>
<dbReference type="EMBL" id="JAWLKE010000003">
    <property type="protein sequence ID" value="MDV6230814.1"/>
    <property type="molecule type" value="Genomic_DNA"/>
</dbReference>
<dbReference type="RefSeq" id="WP_317548207.1">
    <property type="nucleotide sequence ID" value="NZ_JAWLKE010000003.1"/>
</dbReference>
<evidence type="ECO:0000259" key="5">
    <source>
        <dbReference type="Pfam" id="PF00370"/>
    </source>
</evidence>
<comment type="caution">
    <text evidence="7">The sequence shown here is derived from an EMBL/GenBank/DDBJ whole genome shotgun (WGS) entry which is preliminary data.</text>
</comment>
<dbReference type="GO" id="GO:0016301">
    <property type="term" value="F:kinase activity"/>
    <property type="evidence" value="ECO:0007669"/>
    <property type="project" value="UniProtKB-KW"/>
</dbReference>
<dbReference type="InterPro" id="IPR000577">
    <property type="entry name" value="Carb_kinase_FGGY"/>
</dbReference>
<dbReference type="Gene3D" id="3.30.420.40">
    <property type="match status" value="2"/>
</dbReference>
<evidence type="ECO:0000256" key="2">
    <source>
        <dbReference type="ARBA" id="ARBA00022679"/>
    </source>
</evidence>
<evidence type="ECO:0000313" key="8">
    <source>
        <dbReference type="Proteomes" id="UP001185899"/>
    </source>
</evidence>
<feature type="region of interest" description="Disordered" evidence="4">
    <location>
        <begin position="28"/>
        <end position="47"/>
    </location>
</feature>
<keyword evidence="8" id="KW-1185">Reference proteome</keyword>
<dbReference type="InterPro" id="IPR018485">
    <property type="entry name" value="FGGY_C"/>
</dbReference>
<evidence type="ECO:0000256" key="1">
    <source>
        <dbReference type="ARBA" id="ARBA00009156"/>
    </source>
</evidence>
<evidence type="ECO:0000313" key="7">
    <source>
        <dbReference type="EMBL" id="MDV6230814.1"/>
    </source>
</evidence>
<dbReference type="PIRSF" id="PIRSF000538">
    <property type="entry name" value="GlpK"/>
    <property type="match status" value="1"/>
</dbReference>
<proteinExistence type="inferred from homology"/>
<dbReference type="SUPFAM" id="SSF53067">
    <property type="entry name" value="Actin-like ATPase domain"/>
    <property type="match status" value="2"/>
</dbReference>
<name>A0ABU4AX55_9NOCA</name>
<keyword evidence="2" id="KW-0808">Transferase</keyword>
<dbReference type="PANTHER" id="PTHR43095:SF3">
    <property type="entry name" value="L-XYLULOSE_3-KETO-L-GULONATE KINASE"/>
    <property type="match status" value="1"/>
</dbReference>
<dbReference type="CDD" id="cd07802">
    <property type="entry name" value="ASKHA_NBD_FGGY_EcLyxK-like"/>
    <property type="match status" value="1"/>
</dbReference>